<evidence type="ECO:0000313" key="2">
    <source>
        <dbReference type="Proteomes" id="UP000438429"/>
    </source>
</evidence>
<protein>
    <submittedName>
        <fullName evidence="1">Uncharacterized protein</fullName>
    </submittedName>
</protein>
<evidence type="ECO:0000313" key="1">
    <source>
        <dbReference type="EMBL" id="KAF0030755.1"/>
    </source>
</evidence>
<comment type="caution">
    <text evidence="1">The sequence shown here is derived from an EMBL/GenBank/DDBJ whole genome shotgun (WGS) entry which is preliminary data.</text>
</comment>
<accession>A0A6A4SE19</accession>
<reference evidence="1 2" key="1">
    <citation type="submission" date="2019-06" db="EMBL/GenBank/DDBJ databases">
        <title>Draft genomes of female and male turbot (Scophthalmus maximus).</title>
        <authorList>
            <person name="Xu H."/>
            <person name="Xu X.-W."/>
            <person name="Shao C."/>
            <person name="Chen S."/>
        </authorList>
    </citation>
    <scope>NUCLEOTIDE SEQUENCE [LARGE SCALE GENOMIC DNA]</scope>
    <source>
        <strain evidence="1">Ysfricsl-2016a</strain>
        <tissue evidence="1">Blood</tissue>
    </source>
</reference>
<dbReference type="Proteomes" id="UP000438429">
    <property type="component" value="Unassembled WGS sequence"/>
</dbReference>
<gene>
    <name evidence="1" type="ORF">F2P81_017486</name>
</gene>
<dbReference type="EMBL" id="VEVO01000015">
    <property type="protein sequence ID" value="KAF0030755.1"/>
    <property type="molecule type" value="Genomic_DNA"/>
</dbReference>
<name>A0A6A4SE19_SCOMX</name>
<sequence>MCSPDIGGLYVQLTQTYNLIYIFLSFSRLLPPPVSVNPTSFILGLPRLRRTPNNAVEEALHVPSLRSFAITSRRRRFGKMRRLIAFSAVGSNACRQVLNLHNVLTFAQKMEQYPPEPCSRRSPATCFTFSICDTAAACSRGDRKDGAWPWSPPPQPPSQPLFAAHVQRVNEASDKVSHDSHQIVKENLQLSARITDHNGKSW</sequence>
<organism evidence="1 2">
    <name type="scientific">Scophthalmus maximus</name>
    <name type="common">Turbot</name>
    <name type="synonym">Psetta maxima</name>
    <dbReference type="NCBI Taxonomy" id="52904"/>
    <lineage>
        <taxon>Eukaryota</taxon>
        <taxon>Metazoa</taxon>
        <taxon>Chordata</taxon>
        <taxon>Craniata</taxon>
        <taxon>Vertebrata</taxon>
        <taxon>Euteleostomi</taxon>
        <taxon>Actinopterygii</taxon>
        <taxon>Neopterygii</taxon>
        <taxon>Teleostei</taxon>
        <taxon>Neoteleostei</taxon>
        <taxon>Acanthomorphata</taxon>
        <taxon>Carangaria</taxon>
        <taxon>Pleuronectiformes</taxon>
        <taxon>Pleuronectoidei</taxon>
        <taxon>Scophthalmidae</taxon>
        <taxon>Scophthalmus</taxon>
    </lineage>
</organism>
<proteinExistence type="predicted"/>
<dbReference type="AlphaFoldDB" id="A0A6A4SE19"/>